<reference evidence="4" key="5">
    <citation type="submission" date="2018-10" db="EMBL/GenBank/DDBJ databases">
        <authorList>
            <person name="McCarthy S."/>
            <person name="Gradnigo J."/>
            <person name="Johnson T."/>
            <person name="Payne S."/>
            <person name="Lipzen A."/>
            <person name="Schackwitz W."/>
            <person name="Martin J."/>
            <person name="Moriyama E."/>
            <person name="Blum P."/>
        </authorList>
    </citation>
    <scope>NUCLEOTIDE SEQUENCE</scope>
    <source>
        <strain evidence="2">SARC-B</strain>
        <strain evidence="3">SARC-C</strain>
        <strain evidence="4">SULA</strain>
    </source>
</reference>
<dbReference type="OrthoDB" id="36962at2157"/>
<evidence type="ECO:0000313" key="24">
    <source>
        <dbReference type="Proteomes" id="UP000282269"/>
    </source>
</evidence>
<dbReference type="Proteomes" id="UP000033106">
    <property type="component" value="Chromosome"/>
</dbReference>
<reference evidence="12 25" key="6">
    <citation type="journal article" date="2020" name="Nat. Commun.">
        <title>The structures of two archaeal type IV pili illuminate evolutionary relationships.</title>
        <authorList>
            <person name="Wang F."/>
            <person name="Baquero D.P."/>
            <person name="Su Z."/>
            <person name="Beltran L.C."/>
            <person name="Prangishvili D."/>
            <person name="Krupovic M."/>
            <person name="Egelman E.H."/>
        </authorList>
    </citation>
    <scope>NUCLEOTIDE SEQUENCE [LARGE SCALE GENOMIC DNA]</scope>
    <source>
        <strain evidence="12 25">POZ149</strain>
    </source>
</reference>
<name>A0A0E3MFX5_SACSO</name>
<dbReference type="Proteomes" id="UP000278715">
    <property type="component" value="Chromosome"/>
</dbReference>
<evidence type="ECO:0000313" key="17">
    <source>
        <dbReference type="Proteomes" id="UP000076770"/>
    </source>
</evidence>
<evidence type="ECO:0000313" key="23">
    <source>
        <dbReference type="Proteomes" id="UP000278715"/>
    </source>
</evidence>
<dbReference type="EMBL" id="CP033238">
    <property type="protein sequence ID" value="AZF74947.1"/>
    <property type="molecule type" value="Genomic_DNA"/>
</dbReference>
<evidence type="ECO:0000313" key="2">
    <source>
        <dbReference type="EMBL" id="AKA72577.1"/>
    </source>
</evidence>
<evidence type="ECO:0000313" key="14">
    <source>
        <dbReference type="Proteomes" id="UP000033057"/>
    </source>
</evidence>
<dbReference type="Proteomes" id="UP000269431">
    <property type="component" value="Chromosome"/>
</dbReference>
<evidence type="ECO:0000313" key="8">
    <source>
        <dbReference type="EMBL" id="AZF74947.1"/>
    </source>
</evidence>
<evidence type="ECO:0000313" key="25">
    <source>
        <dbReference type="Proteomes" id="UP000594632"/>
    </source>
</evidence>
<dbReference type="PATRIC" id="fig|2287.6.peg.135"/>
<evidence type="ECO:0000313" key="18">
    <source>
        <dbReference type="Proteomes" id="UP000267993"/>
    </source>
</evidence>
<dbReference type="RefSeq" id="WP_009992498.1">
    <property type="nucleotide sequence ID" value="NZ_CP011055.2"/>
</dbReference>
<reference evidence="13" key="2">
    <citation type="submission" date="2016-04" db="EMBL/GenBank/DDBJ databases">
        <authorList>
            <person name="Evans L.H."/>
            <person name="Alamgir A."/>
            <person name="Owens N."/>
            <person name="Weber N.D."/>
            <person name="Virtaneva K."/>
            <person name="Barbian K."/>
            <person name="Babar A."/>
            <person name="Rosenke K."/>
        </authorList>
    </citation>
    <scope>NUCLEOTIDE SEQUENCE</scope>
    <source>
        <strain evidence="13">P1</strain>
    </source>
</reference>
<dbReference type="KEGG" id="ssol:SULB_0129"/>
<protein>
    <submittedName>
        <fullName evidence="4">Uncharacterized protein</fullName>
    </submittedName>
</protein>
<reference evidence="17" key="3">
    <citation type="submission" date="2016-04" db="EMBL/GenBank/DDBJ databases">
        <authorList>
            <person name="Shah S.A."/>
            <person name="Garrett R.A."/>
        </authorList>
    </citation>
    <scope>NUCLEOTIDE SEQUENCE [LARGE SCALE GENOMIC DNA]</scope>
    <source>
        <strain evidence="17">ATCC 35091 / DSM 1616 / JCM 8930 / NBRC 15331 / P1</strain>
    </source>
</reference>
<feature type="transmembrane region" description="Helical" evidence="1">
    <location>
        <begin position="135"/>
        <end position="154"/>
    </location>
</feature>
<dbReference type="OMA" id="VTHTILN"/>
<organism evidence="4 16">
    <name type="scientific">Saccharolobus solfataricus</name>
    <name type="common">Sulfolobus solfataricus</name>
    <dbReference type="NCBI Taxonomy" id="2287"/>
    <lineage>
        <taxon>Archaea</taxon>
        <taxon>Thermoproteota</taxon>
        <taxon>Thermoprotei</taxon>
        <taxon>Sulfolobales</taxon>
        <taxon>Sulfolobaceae</taxon>
        <taxon>Saccharolobus</taxon>
    </lineage>
</organism>
<accession>A0A0E3MFX5</accession>
<evidence type="ECO:0000313" key="4">
    <source>
        <dbReference type="EMBL" id="AKA77969.1"/>
    </source>
</evidence>
<evidence type="ECO:0000313" key="12">
    <source>
        <dbReference type="EMBL" id="QPG49594.1"/>
    </source>
</evidence>
<dbReference type="EMBL" id="CP033241">
    <property type="protein sequence ID" value="AZF82768.1"/>
    <property type="molecule type" value="Genomic_DNA"/>
</dbReference>
<dbReference type="Proteomes" id="UP000282269">
    <property type="component" value="Chromosome"/>
</dbReference>
<dbReference type="Proteomes" id="UP000594632">
    <property type="component" value="Chromosome"/>
</dbReference>
<keyword evidence="1" id="KW-1133">Transmembrane helix</keyword>
<evidence type="ECO:0000313" key="13">
    <source>
        <dbReference type="EMBL" id="SAI86010.1"/>
    </source>
</evidence>
<evidence type="ECO:0000313" key="11">
    <source>
        <dbReference type="EMBL" id="AZF82768.1"/>
    </source>
</evidence>
<evidence type="ECO:0000313" key="5">
    <source>
        <dbReference type="EMBL" id="AZF67087.1"/>
    </source>
</evidence>
<evidence type="ECO:0000313" key="7">
    <source>
        <dbReference type="EMBL" id="AZF72327.1"/>
    </source>
</evidence>
<dbReference type="GeneID" id="44128048"/>
<dbReference type="Proteomes" id="UP000273194">
    <property type="component" value="Chromosome"/>
</dbReference>
<dbReference type="EMBL" id="CP050869">
    <property type="protein sequence ID" value="QPG49594.1"/>
    <property type="molecule type" value="Genomic_DNA"/>
</dbReference>
<dbReference type="EMBL" id="CP033239">
    <property type="protein sequence ID" value="AZF77554.1"/>
    <property type="molecule type" value="Genomic_DNA"/>
</dbReference>
<dbReference type="Proteomes" id="UP000033057">
    <property type="component" value="Chromosome"/>
</dbReference>
<dbReference type="EMBL" id="CP011057">
    <property type="protein sequence ID" value="AKA77969.1"/>
    <property type="molecule type" value="Genomic_DNA"/>
</dbReference>
<keyword evidence="1" id="KW-0472">Membrane</keyword>
<dbReference type="Proteomes" id="UP000076770">
    <property type="component" value="Chromosome i"/>
</dbReference>
<dbReference type="EMBL" id="CP033237">
    <property type="protein sequence ID" value="AZF72327.1"/>
    <property type="molecule type" value="Genomic_DNA"/>
</dbReference>
<evidence type="ECO:0000313" key="9">
    <source>
        <dbReference type="EMBL" id="AZF77554.1"/>
    </source>
</evidence>
<dbReference type="AlphaFoldDB" id="A0A0E3MFX5"/>
<dbReference type="Proteomes" id="UP000273443">
    <property type="component" value="Chromosome"/>
</dbReference>
<evidence type="ECO:0000313" key="16">
    <source>
        <dbReference type="Proteomes" id="UP000033106"/>
    </source>
</evidence>
<dbReference type="EMBL" id="CP033235">
    <property type="protein sequence ID" value="AZF67087.1"/>
    <property type="molecule type" value="Genomic_DNA"/>
</dbReference>
<dbReference type="EMBL" id="CP033236">
    <property type="protein sequence ID" value="AZF69707.1"/>
    <property type="molecule type" value="Genomic_DNA"/>
</dbReference>
<reference evidence="14 15" key="1">
    <citation type="journal article" date="2015" name="Genome Announc.">
        <title>Complete Genome Sequence of Sulfolobus solfataricus Strain 98/2 and Evolved Derivatives.</title>
        <authorList>
            <person name="McCarthy S."/>
            <person name="Gradnigo J."/>
            <person name="Johnson T."/>
            <person name="Payne S."/>
            <person name="Lipzen A."/>
            <person name="Martin J."/>
            <person name="Schackwitz W."/>
            <person name="Moriyama E."/>
            <person name="Blum P."/>
        </authorList>
    </citation>
    <scope>NUCLEOTIDE SEQUENCE [LARGE SCALE GENOMIC DNA]</scope>
    <source>
        <strain evidence="14">98/2 SULC</strain>
        <strain evidence="2">SARC-B</strain>
        <strain evidence="3">SARC-C</strain>
        <strain evidence="4 16">SULA</strain>
        <strain evidence="15">SULB</strain>
    </source>
</reference>
<evidence type="ECO:0000313" key="15">
    <source>
        <dbReference type="Proteomes" id="UP000033085"/>
    </source>
</evidence>
<dbReference type="GeneID" id="1453804"/>
<reference evidence="18 19" key="4">
    <citation type="journal article" date="2018" name="Proc. Natl. Acad. Sci. U.S.A.">
        <title>Nonmutational mechanism of inheritance in the Archaeon Sulfolobus solfataricus.</title>
        <authorList>
            <person name="Payne S."/>
            <person name="McCarthy S."/>
            <person name="Johnson T."/>
            <person name="North E."/>
            <person name="Blum P."/>
        </authorList>
    </citation>
    <scope>NUCLEOTIDE SEQUENCE [LARGE SCALE GENOMIC DNA]</scope>
    <source>
        <strain evidence="6 18">SARC-H</strain>
        <strain evidence="7 22">SARC-I</strain>
        <strain evidence="9 23">SARC-N</strain>
        <strain evidence="10 24">SARC-O</strain>
        <strain evidence="11 19">SUL120</strain>
        <strain evidence="5 20">SULG</strain>
        <strain evidence="8 21">SULM</strain>
    </source>
</reference>
<dbReference type="KEGG" id="ssof:SULC_0128"/>
<evidence type="ECO:0000313" key="22">
    <source>
        <dbReference type="Proteomes" id="UP000275843"/>
    </source>
</evidence>
<dbReference type="EMBL" id="CP011056">
    <property type="protein sequence ID" value="AKA75276.1"/>
    <property type="molecule type" value="Genomic_DNA"/>
</dbReference>
<proteinExistence type="predicted"/>
<gene>
    <name evidence="12" type="ORF">HFC64_06975</name>
    <name evidence="13" type="ORF">SSOP1_2456</name>
    <name evidence="4" type="ORF">SULA_0128</name>
    <name evidence="2" type="ORF">SULB_0129</name>
    <name evidence="3" type="ORF">SULC_0128</name>
    <name evidence="5" type="ORF">SULG_00645</name>
    <name evidence="6" type="ORF">SULH_00645</name>
    <name evidence="7" type="ORF">SULI_00645</name>
    <name evidence="8" type="ORF">SULM_00645</name>
    <name evidence="9" type="ORF">SULN_00645</name>
    <name evidence="10" type="ORF">SULO_00655</name>
    <name evidence="11" type="ORF">SULZ_00645</name>
</gene>
<sequence length="161" mass="18269">MAPIFLEYKVVHDNITYYIIYVFIYNLSLKLVTMYTINPSSHTILNYNVSLEPEQIFSNITGVSTYYSLDGKKILAYEDNNGSIIVAYNGLILKKASNNSVRYLIAANYPGIDNSKFPSLYKLAEISIFDSNIRVLVLGVLLTILSSFILKVMVGRYDKVR</sequence>
<dbReference type="EMBL" id="LT549890">
    <property type="protein sequence ID" value="SAI86010.1"/>
    <property type="molecule type" value="Genomic_DNA"/>
</dbReference>
<dbReference type="Proteomes" id="UP000033085">
    <property type="component" value="Chromosome"/>
</dbReference>
<dbReference type="Proteomes" id="UP000275843">
    <property type="component" value="Chromosome"/>
</dbReference>
<evidence type="ECO:0000256" key="1">
    <source>
        <dbReference type="SAM" id="Phobius"/>
    </source>
</evidence>
<evidence type="ECO:0000313" key="6">
    <source>
        <dbReference type="EMBL" id="AZF69707.1"/>
    </source>
</evidence>
<dbReference type="KEGG" id="ssoa:SULA_0128"/>
<dbReference type="EMBL" id="CP011055">
    <property type="protein sequence ID" value="AKA72577.1"/>
    <property type="molecule type" value="Genomic_DNA"/>
</dbReference>
<keyword evidence="1" id="KW-0812">Transmembrane</keyword>
<evidence type="ECO:0000313" key="19">
    <source>
        <dbReference type="Proteomes" id="UP000269431"/>
    </source>
</evidence>
<evidence type="ECO:0000313" key="20">
    <source>
        <dbReference type="Proteomes" id="UP000273194"/>
    </source>
</evidence>
<feature type="transmembrane region" description="Helical" evidence="1">
    <location>
        <begin position="15"/>
        <end position="37"/>
    </location>
</feature>
<evidence type="ECO:0000313" key="21">
    <source>
        <dbReference type="Proteomes" id="UP000273443"/>
    </source>
</evidence>
<dbReference type="EMBL" id="CP033240">
    <property type="protein sequence ID" value="AZF80161.1"/>
    <property type="molecule type" value="Genomic_DNA"/>
</dbReference>
<evidence type="ECO:0000313" key="10">
    <source>
        <dbReference type="EMBL" id="AZF80161.1"/>
    </source>
</evidence>
<dbReference type="Proteomes" id="UP000267993">
    <property type="component" value="Chromosome"/>
</dbReference>
<evidence type="ECO:0000313" key="3">
    <source>
        <dbReference type="EMBL" id="AKA75276.1"/>
    </source>
</evidence>